<evidence type="ECO:0000313" key="1">
    <source>
        <dbReference type="EMBL" id="KKR69996.1"/>
    </source>
</evidence>
<gene>
    <name evidence="1" type="ORF">UU13_C0017G0012</name>
</gene>
<proteinExistence type="predicted"/>
<dbReference type="EMBL" id="LBZL01000017">
    <property type="protein sequence ID" value="KKR69996.1"/>
    <property type="molecule type" value="Genomic_DNA"/>
</dbReference>
<evidence type="ECO:0000313" key="2">
    <source>
        <dbReference type="Proteomes" id="UP000034452"/>
    </source>
</evidence>
<name>A0A0G0T5J1_9BACT</name>
<accession>A0A0G0T5J1</accession>
<protein>
    <submittedName>
        <fullName evidence="1">Uncharacterized protein</fullName>
    </submittedName>
</protein>
<comment type="caution">
    <text evidence="1">The sequence shown here is derived from an EMBL/GenBank/DDBJ whole genome shotgun (WGS) entry which is preliminary data.</text>
</comment>
<organism evidence="1 2">
    <name type="scientific">Candidatus Nomurabacteria bacterium GW2011_GWB1_40_7</name>
    <dbReference type="NCBI Taxonomy" id="1618744"/>
    <lineage>
        <taxon>Bacteria</taxon>
        <taxon>Candidatus Nomuraibacteriota</taxon>
    </lineage>
</organism>
<dbReference type="AlphaFoldDB" id="A0A0G0T5J1"/>
<dbReference type="Proteomes" id="UP000034452">
    <property type="component" value="Unassembled WGS sequence"/>
</dbReference>
<reference evidence="1 2" key="1">
    <citation type="journal article" date="2015" name="Nature">
        <title>rRNA introns, odd ribosomes, and small enigmatic genomes across a large radiation of phyla.</title>
        <authorList>
            <person name="Brown C.T."/>
            <person name="Hug L.A."/>
            <person name="Thomas B.C."/>
            <person name="Sharon I."/>
            <person name="Castelle C.J."/>
            <person name="Singh A."/>
            <person name="Wilkins M.J."/>
            <person name="Williams K.H."/>
            <person name="Banfield J.F."/>
        </authorList>
    </citation>
    <scope>NUCLEOTIDE SEQUENCE [LARGE SCALE GENOMIC DNA]</scope>
</reference>
<sequence length="79" mass="8799">MTSKDVSNRDLAKMIENLAVSSAKGFEKVDGKLDGLQNQISGVNNRIDDLALNRATKDEIYHLGLRVSKIEHKIGFSKR</sequence>